<evidence type="ECO:0000313" key="2">
    <source>
        <dbReference type="EMBL" id="RJP59867.1"/>
    </source>
</evidence>
<dbReference type="Gene3D" id="3.10.690.10">
    <property type="entry name" value="Bifunctional nuclease domain"/>
    <property type="match status" value="1"/>
</dbReference>
<protein>
    <submittedName>
        <fullName evidence="2">Bifunctional nuclease family protein</fullName>
    </submittedName>
</protein>
<dbReference type="PROSITE" id="PS51658">
    <property type="entry name" value="BFN"/>
    <property type="match status" value="1"/>
</dbReference>
<dbReference type="PANTHER" id="PTHR15160:SF1">
    <property type="entry name" value="VON HIPPEL-LINDAU DISEASE TUMOR SUPPRESSOR"/>
    <property type="match status" value="1"/>
</dbReference>
<reference evidence="2 3" key="1">
    <citation type="journal article" date="2017" name="ISME J.">
        <title>Energy and carbon metabolisms in a deep terrestrial subsurface fluid microbial community.</title>
        <authorList>
            <person name="Momper L."/>
            <person name="Jungbluth S.P."/>
            <person name="Lee M.D."/>
            <person name="Amend J.P."/>
        </authorList>
    </citation>
    <scope>NUCLEOTIDE SEQUENCE [LARGE SCALE GENOMIC DNA]</scope>
    <source>
        <strain evidence="2">SURF_26</strain>
    </source>
</reference>
<proteinExistence type="predicted"/>
<feature type="domain" description="BFN" evidence="1">
    <location>
        <begin position="4"/>
        <end position="135"/>
    </location>
</feature>
<gene>
    <name evidence="2" type="ORF">C4541_05280</name>
</gene>
<organism evidence="2 3">
    <name type="scientific">Candidatus Auribacter fodinae</name>
    <dbReference type="NCBI Taxonomy" id="2093366"/>
    <lineage>
        <taxon>Bacteria</taxon>
        <taxon>Pseudomonadati</taxon>
        <taxon>Candidatus Auribacterota</taxon>
        <taxon>Candidatus Auribacteria</taxon>
        <taxon>Candidatus Auribacterales</taxon>
        <taxon>Candidatus Auribacteraceae</taxon>
        <taxon>Candidatus Auribacter</taxon>
    </lineage>
</organism>
<dbReference type="InterPro" id="IPR036104">
    <property type="entry name" value="BFN_sf"/>
</dbReference>
<dbReference type="EMBL" id="QZJZ01000040">
    <property type="protein sequence ID" value="RJP59867.1"/>
    <property type="molecule type" value="Genomic_DNA"/>
</dbReference>
<dbReference type="Proteomes" id="UP000266426">
    <property type="component" value="Unassembled WGS sequence"/>
</dbReference>
<dbReference type="PANTHER" id="PTHR15160">
    <property type="entry name" value="VON HIPPEL-LINDAU PROTEIN"/>
    <property type="match status" value="1"/>
</dbReference>
<dbReference type="AlphaFoldDB" id="A0A3A4RAQ2"/>
<dbReference type="GO" id="GO:0004518">
    <property type="term" value="F:nuclease activity"/>
    <property type="evidence" value="ECO:0007669"/>
    <property type="project" value="InterPro"/>
</dbReference>
<evidence type="ECO:0000313" key="3">
    <source>
        <dbReference type="Proteomes" id="UP000266426"/>
    </source>
</evidence>
<accession>A0A3A4RAQ2</accession>
<sequence>MQEHNKARVYTVMMVPVTGQFVVLLEEVDGTRLLPIWIGRAEGESILIKLQNVTLPRPITHDLTANILETFNAKLTRVEVTDLRDNTYFAELTIEHNSKKIVLDSRPSDAIALALRTGSEIYISQKVLEKCPVVSKPISQEEVDDFKDQLERLDPSEFFKDLGNIEES</sequence>
<name>A0A3A4RAQ2_9BACT</name>
<dbReference type="SUPFAM" id="SSF103256">
    <property type="entry name" value="Hypothetical protein TM0160"/>
    <property type="match status" value="1"/>
</dbReference>
<dbReference type="InterPro" id="IPR003729">
    <property type="entry name" value="Bi_nuclease_dom"/>
</dbReference>
<evidence type="ECO:0000259" key="1">
    <source>
        <dbReference type="PROSITE" id="PS51658"/>
    </source>
</evidence>
<comment type="caution">
    <text evidence="2">The sequence shown here is derived from an EMBL/GenBank/DDBJ whole genome shotgun (WGS) entry which is preliminary data.</text>
</comment>
<dbReference type="Pfam" id="PF02577">
    <property type="entry name" value="BFN_dom"/>
    <property type="match status" value="1"/>
</dbReference>